<name>A0A7R9E9T5_9NEOP</name>
<feature type="transmembrane region" description="Helical" evidence="1">
    <location>
        <begin position="114"/>
        <end position="135"/>
    </location>
</feature>
<protein>
    <submittedName>
        <fullName evidence="2">Uncharacterized protein</fullName>
    </submittedName>
</protein>
<keyword evidence="1" id="KW-0812">Transmembrane</keyword>
<reference evidence="2" key="1">
    <citation type="submission" date="2020-11" db="EMBL/GenBank/DDBJ databases">
        <authorList>
            <person name="Tran Van P."/>
        </authorList>
    </citation>
    <scope>NUCLEOTIDE SEQUENCE</scope>
</reference>
<gene>
    <name evidence="2" type="ORF">TMSB3V08_LOCUS6546</name>
</gene>
<organism evidence="2">
    <name type="scientific">Timema monikensis</name>
    <dbReference type="NCBI Taxonomy" id="170555"/>
    <lineage>
        <taxon>Eukaryota</taxon>
        <taxon>Metazoa</taxon>
        <taxon>Ecdysozoa</taxon>
        <taxon>Arthropoda</taxon>
        <taxon>Hexapoda</taxon>
        <taxon>Insecta</taxon>
        <taxon>Pterygota</taxon>
        <taxon>Neoptera</taxon>
        <taxon>Polyneoptera</taxon>
        <taxon>Phasmatodea</taxon>
        <taxon>Timematodea</taxon>
        <taxon>Timematoidea</taxon>
        <taxon>Timematidae</taxon>
        <taxon>Timema</taxon>
    </lineage>
</organism>
<proteinExistence type="predicted"/>
<keyword evidence="1" id="KW-0472">Membrane</keyword>
<evidence type="ECO:0000256" key="1">
    <source>
        <dbReference type="SAM" id="Phobius"/>
    </source>
</evidence>
<sequence>MWNILCSFNRRSTHVTRHAGPPRRVEHLCAFHRKSTHVTHHAGPPRRVEHFVRFSPEVRPCNAPRGTASHSPCLRTIRDLLVLFRSRRSQHYTPEEEPKSCCGVVVTQTVSIRWFIVMIAFVGICCAVVGTVLGAMKASGREHLTVSLLMIGSPEPHLWTEQSYVKTNGASLVVGNIIHRLTIGALRPLALSSASLKSILWDGGRKGERHGVASQPTKVSFRTNKNRWITETVDGASYQTGLAEKP</sequence>
<accession>A0A7R9E9T5</accession>
<evidence type="ECO:0000313" key="2">
    <source>
        <dbReference type="EMBL" id="CAD7429770.1"/>
    </source>
</evidence>
<keyword evidence="1" id="KW-1133">Transmembrane helix</keyword>
<dbReference type="EMBL" id="OB794213">
    <property type="protein sequence ID" value="CAD7429770.1"/>
    <property type="molecule type" value="Genomic_DNA"/>
</dbReference>
<dbReference type="AlphaFoldDB" id="A0A7R9E9T5"/>